<evidence type="ECO:0000256" key="1">
    <source>
        <dbReference type="ARBA" id="ARBA00004496"/>
    </source>
</evidence>
<dbReference type="InterPro" id="IPR006269">
    <property type="entry name" value="KDO8P_synthase"/>
</dbReference>
<dbReference type="InterPro" id="IPR006218">
    <property type="entry name" value="DAHP1/KDSA"/>
</dbReference>
<comment type="catalytic activity">
    <reaction evidence="8">
        <text>D-arabinose 5-phosphate + phosphoenolpyruvate + H2O = 3-deoxy-alpha-D-manno-2-octulosonate-8-phosphate + phosphate</text>
        <dbReference type="Rhea" id="RHEA:14053"/>
        <dbReference type="ChEBI" id="CHEBI:15377"/>
        <dbReference type="ChEBI" id="CHEBI:43474"/>
        <dbReference type="ChEBI" id="CHEBI:57693"/>
        <dbReference type="ChEBI" id="CHEBI:58702"/>
        <dbReference type="ChEBI" id="CHEBI:85985"/>
        <dbReference type="EC" id="2.5.1.55"/>
    </reaction>
</comment>
<evidence type="ECO:0000313" key="10">
    <source>
        <dbReference type="EMBL" id="AKD55981.1"/>
    </source>
</evidence>
<accession>A0A0E3V842</accession>
<comment type="similarity">
    <text evidence="4">Belongs to the KdsA family.</text>
</comment>
<reference evidence="10 11" key="1">
    <citation type="journal article" date="2014" name="Curr. Microbiol.">
        <title>Spirosoma radiotolerans sp. nov., a gamma-radiation-resistant bacterium isolated from gamma ray-irradiated soil.</title>
        <authorList>
            <person name="Lee J.J."/>
            <person name="Srinivasan S."/>
            <person name="Lim S."/>
            <person name="Joe M."/>
            <person name="Im S."/>
            <person name="Bae S.I."/>
            <person name="Park K.R."/>
            <person name="Han J.H."/>
            <person name="Park S.H."/>
            <person name="Joo B.M."/>
            <person name="Park S.J."/>
            <person name="Kim M.K."/>
        </authorList>
    </citation>
    <scope>NUCLEOTIDE SEQUENCE [LARGE SCALE GENOMIC DNA]</scope>
    <source>
        <strain evidence="10 11">DG5A</strain>
    </source>
</reference>
<dbReference type="STRING" id="1379870.SD10_14790"/>
<gene>
    <name evidence="10" type="ORF">SD10_14790</name>
</gene>
<dbReference type="GO" id="GO:0008676">
    <property type="term" value="F:3-deoxy-8-phosphooctulonate synthase activity"/>
    <property type="evidence" value="ECO:0007669"/>
    <property type="project" value="UniProtKB-EC"/>
</dbReference>
<evidence type="ECO:0000256" key="6">
    <source>
        <dbReference type="ARBA" id="ARBA00022490"/>
    </source>
</evidence>
<dbReference type="RefSeq" id="WP_046574670.1">
    <property type="nucleotide sequence ID" value="NZ_CP010429.1"/>
</dbReference>
<comment type="pathway">
    <text evidence="2">Bacterial outer membrane biogenesis; lipopolysaccharide biosynthesis.</text>
</comment>
<dbReference type="GO" id="GO:0009103">
    <property type="term" value="P:lipopolysaccharide biosynthetic process"/>
    <property type="evidence" value="ECO:0007669"/>
    <property type="project" value="UniProtKB-UniPathway"/>
</dbReference>
<dbReference type="UniPathway" id="UPA00357">
    <property type="reaction ID" value="UER00474"/>
</dbReference>
<evidence type="ECO:0000256" key="2">
    <source>
        <dbReference type="ARBA" id="ARBA00004756"/>
    </source>
</evidence>
<evidence type="ECO:0000313" key="11">
    <source>
        <dbReference type="Proteomes" id="UP000033054"/>
    </source>
</evidence>
<keyword evidence="11" id="KW-1185">Reference proteome</keyword>
<evidence type="ECO:0000256" key="8">
    <source>
        <dbReference type="ARBA" id="ARBA00049112"/>
    </source>
</evidence>
<dbReference type="KEGG" id="srd:SD10_14790"/>
<dbReference type="OrthoDB" id="9776934at2"/>
<protein>
    <recommendedName>
        <fullName evidence="5">3-deoxy-8-phosphooctulonate synthase</fullName>
        <ecNumber evidence="5">2.5.1.55</ecNumber>
    </recommendedName>
</protein>
<evidence type="ECO:0000256" key="5">
    <source>
        <dbReference type="ARBA" id="ARBA00012693"/>
    </source>
</evidence>
<evidence type="ECO:0000256" key="3">
    <source>
        <dbReference type="ARBA" id="ARBA00004845"/>
    </source>
</evidence>
<name>A0A0E3V842_9BACT</name>
<dbReference type="HOGENOM" id="CLU_036666_0_0_10"/>
<comment type="subcellular location">
    <subcellularLocation>
        <location evidence="1">Cytoplasm</location>
    </subcellularLocation>
</comment>
<dbReference type="Proteomes" id="UP000033054">
    <property type="component" value="Chromosome"/>
</dbReference>
<evidence type="ECO:0000259" key="9">
    <source>
        <dbReference type="Pfam" id="PF00793"/>
    </source>
</evidence>
<dbReference type="PANTHER" id="PTHR21057">
    <property type="entry name" value="PHOSPHO-2-DEHYDRO-3-DEOXYHEPTONATE ALDOLASE"/>
    <property type="match status" value="1"/>
</dbReference>
<dbReference type="InterPro" id="IPR013785">
    <property type="entry name" value="Aldolase_TIM"/>
</dbReference>
<proteinExistence type="inferred from homology"/>
<evidence type="ECO:0000256" key="7">
    <source>
        <dbReference type="ARBA" id="ARBA00022679"/>
    </source>
</evidence>
<organism evidence="10 11">
    <name type="scientific">Spirosoma radiotolerans</name>
    <dbReference type="NCBI Taxonomy" id="1379870"/>
    <lineage>
        <taxon>Bacteria</taxon>
        <taxon>Pseudomonadati</taxon>
        <taxon>Bacteroidota</taxon>
        <taxon>Cytophagia</taxon>
        <taxon>Cytophagales</taxon>
        <taxon>Cytophagaceae</taxon>
        <taxon>Spirosoma</taxon>
    </lineage>
</organism>
<keyword evidence="7" id="KW-0808">Transferase</keyword>
<dbReference type="EMBL" id="CP010429">
    <property type="protein sequence ID" value="AKD55981.1"/>
    <property type="molecule type" value="Genomic_DNA"/>
</dbReference>
<dbReference type="GO" id="GO:0005737">
    <property type="term" value="C:cytoplasm"/>
    <property type="evidence" value="ECO:0007669"/>
    <property type="project" value="UniProtKB-SubCell"/>
</dbReference>
<dbReference type="NCBIfam" id="NF003543">
    <property type="entry name" value="PRK05198.1"/>
    <property type="match status" value="1"/>
</dbReference>
<comment type="pathway">
    <text evidence="3">Carbohydrate biosynthesis; 3-deoxy-D-manno-octulosonate biosynthesis; 3-deoxy-D-manno-octulosonate from D-ribulose 5-phosphate: step 2/3.</text>
</comment>
<dbReference type="AlphaFoldDB" id="A0A0E3V842"/>
<dbReference type="PATRIC" id="fig|1379870.5.peg.3215"/>
<evidence type="ECO:0000256" key="4">
    <source>
        <dbReference type="ARBA" id="ARBA00010499"/>
    </source>
</evidence>
<keyword evidence="6" id="KW-0963">Cytoplasm</keyword>
<dbReference type="SUPFAM" id="SSF51569">
    <property type="entry name" value="Aldolase"/>
    <property type="match status" value="1"/>
</dbReference>
<feature type="domain" description="DAHP synthetase I/KDSA" evidence="9">
    <location>
        <begin position="10"/>
        <end position="268"/>
    </location>
</feature>
<dbReference type="UniPathway" id="UPA00030"/>
<dbReference type="NCBIfam" id="TIGR01362">
    <property type="entry name" value="KDO8P_synth"/>
    <property type="match status" value="1"/>
</dbReference>
<sequence>MSQKIVRVGDIECGSDELFLISGPCVIEDEKIMMSVAEQLREIQERLGIKIIYKSSFQKDNRSSLNYYNGPGLDKGIKILAKVKEQFGFPLLTDVHYPDQCAPAAEVVDVLQIPAYLCMQTMLVVAAAQTGRVVNVKHGQFLAPENMKHPVKKIEDSGNEQIILTERGFTFGYNDLVVDPRSFYHMARTNYPVVFDVTHAIRKYGIPSADAKGGAREYLPVLARAGVASGVDGLFIESHTCPSEALCDAASQLDIRYLEEFMKPLIELHAVEVKYRNTLPELA</sequence>
<dbReference type="Gene3D" id="3.20.20.70">
    <property type="entry name" value="Aldolase class I"/>
    <property type="match status" value="1"/>
</dbReference>
<dbReference type="EC" id="2.5.1.55" evidence="5"/>
<dbReference type="Pfam" id="PF00793">
    <property type="entry name" value="DAHP_synth_1"/>
    <property type="match status" value="1"/>
</dbReference>